<accession>A0ABV2PN14</accession>
<dbReference type="RefSeq" id="WP_354472377.1">
    <property type="nucleotide sequence ID" value="NZ_JBEPSB010000018.1"/>
</dbReference>
<dbReference type="Proteomes" id="UP001549363">
    <property type="component" value="Unassembled WGS sequence"/>
</dbReference>
<name>A0ABV2PN14_9BACI</name>
<evidence type="ECO:0000313" key="2">
    <source>
        <dbReference type="Proteomes" id="UP001549363"/>
    </source>
</evidence>
<organism evidence="1 2">
    <name type="scientific">Lysinibacillus parviboronicapiens</name>
    <dbReference type="NCBI Taxonomy" id="436516"/>
    <lineage>
        <taxon>Bacteria</taxon>
        <taxon>Bacillati</taxon>
        <taxon>Bacillota</taxon>
        <taxon>Bacilli</taxon>
        <taxon>Bacillales</taxon>
        <taxon>Bacillaceae</taxon>
        <taxon>Lysinibacillus</taxon>
    </lineage>
</organism>
<sequence>MSKWIDDLYKCAETYSFQKRTSSVLGVKKLIIEKIEKICAPLKNVEGIDYRNEEDFISLGNIEVEFEVNHLVPNSDEEELIIYKKYVRGKNDKCTIYIGEKRSLTIFGSSGYGIDETNIDILVEQLIYDAFE</sequence>
<comment type="caution">
    <text evidence="1">The sequence shown here is derived from an EMBL/GenBank/DDBJ whole genome shotgun (WGS) entry which is preliminary data.</text>
</comment>
<reference evidence="1 2" key="1">
    <citation type="submission" date="2024-06" db="EMBL/GenBank/DDBJ databases">
        <title>Sorghum-associated microbial communities from plants grown in Nebraska, USA.</title>
        <authorList>
            <person name="Schachtman D."/>
        </authorList>
    </citation>
    <scope>NUCLEOTIDE SEQUENCE [LARGE SCALE GENOMIC DNA]</scope>
    <source>
        <strain evidence="1 2">736</strain>
    </source>
</reference>
<proteinExistence type="predicted"/>
<protein>
    <submittedName>
        <fullName evidence="1">Uncharacterized protein</fullName>
    </submittedName>
</protein>
<dbReference type="EMBL" id="JBEPSB010000018">
    <property type="protein sequence ID" value="MET4562194.1"/>
    <property type="molecule type" value="Genomic_DNA"/>
</dbReference>
<keyword evidence="2" id="KW-1185">Reference proteome</keyword>
<gene>
    <name evidence="1" type="ORF">ABIA69_003380</name>
</gene>
<evidence type="ECO:0000313" key="1">
    <source>
        <dbReference type="EMBL" id="MET4562194.1"/>
    </source>
</evidence>